<dbReference type="Proteomes" id="UP001152646">
    <property type="component" value="Unassembled WGS sequence"/>
</dbReference>
<name>A0A9W4NHU1_9EURO</name>
<dbReference type="PANTHER" id="PTHR46082:SF6">
    <property type="entry name" value="AAA+ ATPASE DOMAIN-CONTAINING PROTEIN-RELATED"/>
    <property type="match status" value="1"/>
</dbReference>
<dbReference type="EMBL" id="CAJVPA010000182">
    <property type="protein sequence ID" value="CAG8371615.1"/>
    <property type="molecule type" value="Genomic_DNA"/>
</dbReference>
<dbReference type="GO" id="GO:0009116">
    <property type="term" value="P:nucleoside metabolic process"/>
    <property type="evidence" value="ECO:0007669"/>
    <property type="project" value="InterPro"/>
</dbReference>
<dbReference type="InterPro" id="IPR053137">
    <property type="entry name" value="NLR-like"/>
</dbReference>
<reference evidence="1" key="1">
    <citation type="submission" date="2021-07" db="EMBL/GenBank/DDBJ databases">
        <authorList>
            <person name="Branca A.L. A."/>
        </authorList>
    </citation>
    <scope>NUCLEOTIDE SEQUENCE</scope>
</reference>
<dbReference type="AlphaFoldDB" id="A0A9W4NHU1"/>
<dbReference type="GO" id="GO:0003824">
    <property type="term" value="F:catalytic activity"/>
    <property type="evidence" value="ECO:0007669"/>
    <property type="project" value="InterPro"/>
</dbReference>
<proteinExistence type="predicted"/>
<dbReference type="OrthoDB" id="1577640at2759"/>
<evidence type="ECO:0000313" key="2">
    <source>
        <dbReference type="Proteomes" id="UP001152646"/>
    </source>
</evidence>
<organism evidence="1 2">
    <name type="scientific">Penicillium salamii</name>
    <dbReference type="NCBI Taxonomy" id="1612424"/>
    <lineage>
        <taxon>Eukaryota</taxon>
        <taxon>Fungi</taxon>
        <taxon>Dikarya</taxon>
        <taxon>Ascomycota</taxon>
        <taxon>Pezizomycotina</taxon>
        <taxon>Eurotiomycetes</taxon>
        <taxon>Eurotiomycetidae</taxon>
        <taxon>Eurotiales</taxon>
        <taxon>Aspergillaceae</taxon>
        <taxon>Penicillium</taxon>
    </lineage>
</organism>
<evidence type="ECO:0000313" key="1">
    <source>
        <dbReference type="EMBL" id="CAG8371615.1"/>
    </source>
</evidence>
<comment type="caution">
    <text evidence="1">The sequence shown here is derived from an EMBL/GenBank/DDBJ whole genome shotgun (WGS) entry which is preliminary data.</text>
</comment>
<accession>A0A9W4NHU1</accession>
<dbReference type="InterPro" id="IPR035994">
    <property type="entry name" value="Nucleoside_phosphorylase_sf"/>
</dbReference>
<evidence type="ECO:0008006" key="3">
    <source>
        <dbReference type="Google" id="ProtNLM"/>
    </source>
</evidence>
<protein>
    <recommendedName>
        <fullName evidence="3">Nucleoside phosphorylase domain-containing protein</fullName>
    </recommendedName>
</protein>
<sequence length="546" mass="61575">MTATAIAGPPAVPAAPAVQEFMIGWICVLRAEYRAALAILDERYDTKSVVRGSEDKNQYVLGRVGPHNVIINLPPVGLNGPVHAFSVARDMKSTFPRMRFTLLVGIAGGVPSLDSDIRLGDVVMGQKVVPYRTGKETQYGFQRTGMIKAPPSELLTTIGFLNDRIDMDGLDLSLSIEEVRTKISKGGAAFLRPTSDRCYKVGFAHQESGCDCLLPESLYPERLIHRSEREDDPVRVFLGAMGSDAAVMKNAQSRDAIAKREGIVCYEMGSWAVMDLIPCLPIRGISDYADEHKNDAWHLYASLAVATCAREYLLALPQLAVRNFPVIIQGSEIERYIKGTTSNPNMFCGSGIEKLQQTRDHLRERRELFKELMHGEHQDSISMDQHDEGANQSQDQTLKDLREGLKHHLKVLDQIMDQEDELGRSGDPHVRQKYMHLKHQIRADRMIMRDLADLAPEGVEYTGEWFENAGDTFGNKSMRKTGRLMTSTGQYFRKMGHLFKSKNITPKRMWRGLRRGLRGAYEGLRRGWHRTYHWFSPAQQGQLLEM</sequence>
<dbReference type="Gene3D" id="3.40.50.1580">
    <property type="entry name" value="Nucleoside phosphorylase domain"/>
    <property type="match status" value="1"/>
</dbReference>
<dbReference type="SUPFAM" id="SSF53167">
    <property type="entry name" value="Purine and uridine phosphorylases"/>
    <property type="match status" value="1"/>
</dbReference>
<gene>
    <name evidence="1" type="ORF">PSALAMII_LOCUS4984</name>
</gene>
<dbReference type="PANTHER" id="PTHR46082">
    <property type="entry name" value="ATP/GTP-BINDING PROTEIN-RELATED"/>
    <property type="match status" value="1"/>
</dbReference>